<reference evidence="1" key="1">
    <citation type="submission" date="2021-06" db="EMBL/GenBank/DDBJ databases">
        <authorList>
            <person name="Kallberg Y."/>
            <person name="Tangrot J."/>
            <person name="Rosling A."/>
        </authorList>
    </citation>
    <scope>NUCLEOTIDE SEQUENCE</scope>
    <source>
        <strain evidence="1">BR232B</strain>
    </source>
</reference>
<sequence length="91" mass="9501">SATSASVAYKSSAMLQQTIISSVPNASQDSMVLPQNHQTSGMPAAPSNRLLNSSASLFALTKQLNRMHCLVRVVDHSPSTTSMNIGSGILG</sequence>
<dbReference type="EMBL" id="CAJVPI010004914">
    <property type="protein sequence ID" value="CAG8670826.1"/>
    <property type="molecule type" value="Genomic_DNA"/>
</dbReference>
<proteinExistence type="predicted"/>
<evidence type="ECO:0000313" key="1">
    <source>
        <dbReference type="EMBL" id="CAG8670826.1"/>
    </source>
</evidence>
<name>A0A9N9EAN8_9GLOM</name>
<organism evidence="1 2">
    <name type="scientific">Paraglomus brasilianum</name>
    <dbReference type="NCBI Taxonomy" id="144538"/>
    <lineage>
        <taxon>Eukaryota</taxon>
        <taxon>Fungi</taxon>
        <taxon>Fungi incertae sedis</taxon>
        <taxon>Mucoromycota</taxon>
        <taxon>Glomeromycotina</taxon>
        <taxon>Glomeromycetes</taxon>
        <taxon>Paraglomerales</taxon>
        <taxon>Paraglomeraceae</taxon>
        <taxon>Paraglomus</taxon>
    </lineage>
</organism>
<keyword evidence="2" id="KW-1185">Reference proteome</keyword>
<gene>
    <name evidence="1" type="ORF">PBRASI_LOCUS11293</name>
</gene>
<dbReference type="AlphaFoldDB" id="A0A9N9EAN8"/>
<feature type="non-terminal residue" evidence="1">
    <location>
        <position position="91"/>
    </location>
</feature>
<dbReference type="Proteomes" id="UP000789739">
    <property type="component" value="Unassembled WGS sequence"/>
</dbReference>
<feature type="non-terminal residue" evidence="1">
    <location>
        <position position="1"/>
    </location>
</feature>
<comment type="caution">
    <text evidence="1">The sequence shown here is derived from an EMBL/GenBank/DDBJ whole genome shotgun (WGS) entry which is preliminary data.</text>
</comment>
<accession>A0A9N9EAN8</accession>
<protein>
    <submittedName>
        <fullName evidence="1">5437_t:CDS:1</fullName>
    </submittedName>
</protein>
<evidence type="ECO:0000313" key="2">
    <source>
        <dbReference type="Proteomes" id="UP000789739"/>
    </source>
</evidence>